<keyword evidence="1" id="KW-0808">Transferase</keyword>
<dbReference type="SUPFAM" id="SSF53448">
    <property type="entry name" value="Nucleotide-diphospho-sugar transferases"/>
    <property type="match status" value="1"/>
</dbReference>
<dbReference type="Gene3D" id="3.90.550.10">
    <property type="entry name" value="Spore Coat Polysaccharide Biosynthesis Protein SpsA, Chain A"/>
    <property type="match status" value="1"/>
</dbReference>
<dbReference type="InterPro" id="IPR050065">
    <property type="entry name" value="GlmU-like"/>
</dbReference>
<accession>A0A6C0LYV2</accession>
<reference evidence="4" key="1">
    <citation type="journal article" date="2020" name="Nature">
        <title>Giant virus diversity and host interactions through global metagenomics.</title>
        <authorList>
            <person name="Schulz F."/>
            <person name="Roux S."/>
            <person name="Paez-Espino D."/>
            <person name="Jungbluth S."/>
            <person name="Walsh D.A."/>
            <person name="Denef V.J."/>
            <person name="McMahon K.D."/>
            <person name="Konstantinidis K.T."/>
            <person name="Eloe-Fadrosh E.A."/>
            <person name="Kyrpides N.C."/>
            <person name="Woyke T."/>
        </authorList>
    </citation>
    <scope>NUCLEOTIDE SEQUENCE</scope>
    <source>
        <strain evidence="4">GVMAG-S-1017745-26</strain>
    </source>
</reference>
<dbReference type="PANTHER" id="PTHR43584:SF8">
    <property type="entry name" value="N-ACETYLMURAMATE ALPHA-1-PHOSPHATE URIDYLYLTRANSFERASE"/>
    <property type="match status" value="1"/>
</dbReference>
<dbReference type="PANTHER" id="PTHR43584">
    <property type="entry name" value="NUCLEOTIDYL TRANSFERASE"/>
    <property type="match status" value="1"/>
</dbReference>
<evidence type="ECO:0000256" key="1">
    <source>
        <dbReference type="ARBA" id="ARBA00022679"/>
    </source>
</evidence>
<dbReference type="AlphaFoldDB" id="A0A6C0LYV2"/>
<dbReference type="InterPro" id="IPR016873">
    <property type="entry name" value="Caps_polysacc_synth_BcbE_prd"/>
</dbReference>
<dbReference type="CDD" id="cd04183">
    <property type="entry name" value="GT2_BcE_like"/>
    <property type="match status" value="1"/>
</dbReference>
<evidence type="ECO:0000259" key="3">
    <source>
        <dbReference type="Pfam" id="PF12804"/>
    </source>
</evidence>
<name>A0A6C0LYV2_9ZZZZ</name>
<dbReference type="InterPro" id="IPR025877">
    <property type="entry name" value="MobA-like_NTP_Trfase"/>
</dbReference>
<dbReference type="EMBL" id="MN740584">
    <property type="protein sequence ID" value="QHU35208.1"/>
    <property type="molecule type" value="Genomic_DNA"/>
</dbReference>
<keyword evidence="2" id="KW-0548">Nucleotidyltransferase</keyword>
<dbReference type="InterPro" id="IPR029044">
    <property type="entry name" value="Nucleotide-diphossugar_trans"/>
</dbReference>
<proteinExistence type="predicted"/>
<organism evidence="4">
    <name type="scientific">viral metagenome</name>
    <dbReference type="NCBI Taxonomy" id="1070528"/>
    <lineage>
        <taxon>unclassified sequences</taxon>
        <taxon>metagenomes</taxon>
        <taxon>organismal metagenomes</taxon>
    </lineage>
</organism>
<protein>
    <recommendedName>
        <fullName evidence="3">MobA-like NTP transferase domain-containing protein</fullName>
    </recommendedName>
</protein>
<evidence type="ECO:0000313" key="4">
    <source>
        <dbReference type="EMBL" id="QHU35208.1"/>
    </source>
</evidence>
<dbReference type="PIRSF" id="PIRSF028162">
    <property type="entry name" value="BcbE_prd"/>
    <property type="match status" value="1"/>
</dbReference>
<dbReference type="GO" id="GO:0016779">
    <property type="term" value="F:nucleotidyltransferase activity"/>
    <property type="evidence" value="ECO:0007669"/>
    <property type="project" value="UniProtKB-KW"/>
</dbReference>
<sequence length="240" mass="27920">MNILIPLAGKGSRFKNFYDKPKPLIELNNKPMIQHVVESLKIKGKYIFVIQKSHNKNNKLFDLLKKISPSCEIIEIDYYTEGAAQTCYLAKKFIDNETPLFITNCDQIYDWDPESFVTFCLNNNYDGVVITEKKKSPTYSYIKLEDNNLGILLAEKKLISNDALIGMHYWKKGSDFISSAKELIEKNIREKNEYYLSLTYNILINKGLKITNYQFKNNEKYYVVGTPKELSDYIITIKNC</sequence>
<evidence type="ECO:0000256" key="2">
    <source>
        <dbReference type="ARBA" id="ARBA00022695"/>
    </source>
</evidence>
<dbReference type="Pfam" id="PF12804">
    <property type="entry name" value="NTP_transf_3"/>
    <property type="match status" value="1"/>
</dbReference>
<feature type="domain" description="MobA-like NTP transferase" evidence="3">
    <location>
        <begin position="7"/>
        <end position="109"/>
    </location>
</feature>